<dbReference type="EMBL" id="NMUH01000229">
    <property type="protein sequence ID" value="MQL74964.1"/>
    <property type="molecule type" value="Genomic_DNA"/>
</dbReference>
<proteinExistence type="predicted"/>
<dbReference type="Proteomes" id="UP000652761">
    <property type="component" value="Unassembled WGS sequence"/>
</dbReference>
<gene>
    <name evidence="1" type="ORF">Taro_007336</name>
</gene>
<sequence length="82" mass="9191">MPPRIPEANKVAPSSTHLAQSRRPRAVLEFGRAACCSGADSLLFSALFFPPMDVKTGHFGKFVCPVSYLYDMYLHKEEMEKI</sequence>
<comment type="caution">
    <text evidence="1">The sequence shown here is derived from an EMBL/GenBank/DDBJ whole genome shotgun (WGS) entry which is preliminary data.</text>
</comment>
<dbReference type="AlphaFoldDB" id="A0A843U045"/>
<organism evidence="1 2">
    <name type="scientific">Colocasia esculenta</name>
    <name type="common">Wild taro</name>
    <name type="synonym">Arum esculentum</name>
    <dbReference type="NCBI Taxonomy" id="4460"/>
    <lineage>
        <taxon>Eukaryota</taxon>
        <taxon>Viridiplantae</taxon>
        <taxon>Streptophyta</taxon>
        <taxon>Embryophyta</taxon>
        <taxon>Tracheophyta</taxon>
        <taxon>Spermatophyta</taxon>
        <taxon>Magnoliopsida</taxon>
        <taxon>Liliopsida</taxon>
        <taxon>Araceae</taxon>
        <taxon>Aroideae</taxon>
        <taxon>Colocasieae</taxon>
        <taxon>Colocasia</taxon>
    </lineage>
</organism>
<reference evidence="1" key="1">
    <citation type="submission" date="2017-07" db="EMBL/GenBank/DDBJ databases">
        <title>Taro Niue Genome Assembly and Annotation.</title>
        <authorList>
            <person name="Atibalentja N."/>
            <person name="Keating K."/>
            <person name="Fields C.J."/>
        </authorList>
    </citation>
    <scope>NUCLEOTIDE SEQUENCE</scope>
    <source>
        <strain evidence="1">Niue_2</strain>
        <tissue evidence="1">Leaf</tissue>
    </source>
</reference>
<protein>
    <submittedName>
        <fullName evidence="1">Uncharacterized protein</fullName>
    </submittedName>
</protein>
<evidence type="ECO:0000313" key="2">
    <source>
        <dbReference type="Proteomes" id="UP000652761"/>
    </source>
</evidence>
<keyword evidence="2" id="KW-1185">Reference proteome</keyword>
<evidence type="ECO:0000313" key="1">
    <source>
        <dbReference type="EMBL" id="MQL74964.1"/>
    </source>
</evidence>
<accession>A0A843U045</accession>
<name>A0A843U045_COLES</name>